<proteinExistence type="predicted"/>
<evidence type="ECO:0000256" key="1">
    <source>
        <dbReference type="SAM" id="Phobius"/>
    </source>
</evidence>
<keyword evidence="1" id="KW-0812">Transmembrane</keyword>
<dbReference type="Gene3D" id="3.90.640.20">
    <property type="entry name" value="Heat-shock cognate protein, ATPase"/>
    <property type="match status" value="1"/>
</dbReference>
<evidence type="ECO:0000259" key="2">
    <source>
        <dbReference type="Pfam" id="PF11738"/>
    </source>
</evidence>
<keyword evidence="1" id="KW-0472">Membrane</keyword>
<keyword evidence="1" id="KW-1133">Transmembrane helix</keyword>
<evidence type="ECO:0000313" key="3">
    <source>
        <dbReference type="EMBL" id="ALS77278.1"/>
    </source>
</evidence>
<keyword evidence="4" id="KW-1185">Reference proteome</keyword>
<dbReference type="InterPro" id="IPR037126">
    <property type="entry name" value="PdaC/RsiV-like_sf"/>
</dbReference>
<accession>A0ABM5WSH0</accession>
<dbReference type="Gene3D" id="3.30.565.40">
    <property type="entry name" value="Fervidobacterium nodosum Rt17-B1 like"/>
    <property type="match status" value="1"/>
</dbReference>
<dbReference type="EMBL" id="CP013661">
    <property type="protein sequence ID" value="ALS77278.1"/>
    <property type="molecule type" value="Genomic_DNA"/>
</dbReference>
<gene>
    <name evidence="3" type="ORF">AUO94_00855</name>
</gene>
<organism evidence="3 4">
    <name type="scientific">Planococcus kocurii</name>
    <dbReference type="NCBI Taxonomy" id="1374"/>
    <lineage>
        <taxon>Bacteria</taxon>
        <taxon>Bacillati</taxon>
        <taxon>Bacillota</taxon>
        <taxon>Bacilli</taxon>
        <taxon>Bacillales</taxon>
        <taxon>Caryophanaceae</taxon>
        <taxon>Planococcus</taxon>
    </lineage>
</organism>
<protein>
    <submittedName>
        <fullName evidence="3">Anti-sigma factor</fullName>
    </submittedName>
</protein>
<reference evidence="3" key="1">
    <citation type="submission" date="2016-01" db="EMBL/GenBank/DDBJ databases">
        <title>Complete genome of Planococcus kocurri type strain.</title>
        <authorList>
            <person name="See-Too W.S."/>
        </authorList>
    </citation>
    <scope>NUCLEOTIDE SEQUENCE [LARGE SCALE GENOMIC DNA]</scope>
    <source>
        <strain evidence="3">ATCC 43650</strain>
    </source>
</reference>
<dbReference type="Proteomes" id="UP000065533">
    <property type="component" value="Chromosome"/>
</dbReference>
<dbReference type="InterPro" id="IPR021729">
    <property type="entry name" value="DUF3298"/>
</dbReference>
<dbReference type="Pfam" id="PF11738">
    <property type="entry name" value="DUF3298"/>
    <property type="match status" value="1"/>
</dbReference>
<sequence length="290" mass="32893">MKKIEKLKKDYHAVEIPSELQAIVKDSIRQAKAEQKKRPILKKWLIIAAAATILFIGSINLSPTMARAMANIPGLAEVVEIFTVQTLTVDEATYQANFSIPAIDGLENKELQASLNDKYIEENKALYERFEEEVAEMKEVEGGHLGVDSGYEVLADSEQLLSIARYEVNTVGSSSTTMKYDTIDKQQNILITLPSLFENDKYIEVISSYIAREMNRQMSMDDEIYYFSFDGLELDFEEINPEQGFYITTTNKLVISFDKYEVAPGYMGIVTFEIPSDILRNLLVSDVYIN</sequence>
<dbReference type="RefSeq" id="WP_058383958.1">
    <property type="nucleotide sequence ID" value="NZ_CP013661.2"/>
</dbReference>
<feature type="domain" description="DUF3298" evidence="2">
    <location>
        <begin position="196"/>
        <end position="275"/>
    </location>
</feature>
<feature type="transmembrane region" description="Helical" evidence="1">
    <location>
        <begin position="44"/>
        <end position="61"/>
    </location>
</feature>
<name>A0ABM5WSH0_9BACL</name>
<evidence type="ECO:0000313" key="4">
    <source>
        <dbReference type="Proteomes" id="UP000065533"/>
    </source>
</evidence>